<name>A0ABR1EYX4_9ASCO</name>
<accession>A0ABR1EYX4</accession>
<dbReference type="SUPFAM" id="SSF48452">
    <property type="entry name" value="TPR-like"/>
    <property type="match status" value="1"/>
</dbReference>
<protein>
    <submittedName>
        <fullName evidence="2">Uncharacterized protein</fullName>
    </submittedName>
</protein>
<dbReference type="RefSeq" id="XP_064765819.1">
    <property type="nucleotide sequence ID" value="XM_064913661.1"/>
</dbReference>
<feature type="repeat" description="TPR" evidence="1">
    <location>
        <begin position="201"/>
        <end position="234"/>
    </location>
</feature>
<dbReference type="SMART" id="SM00028">
    <property type="entry name" value="TPR"/>
    <property type="match status" value="2"/>
</dbReference>
<dbReference type="PANTHER" id="PTHR46035">
    <property type="entry name" value="TETRATRICOPEPTIDE REPEAT PROTEIN 4"/>
    <property type="match status" value="1"/>
</dbReference>
<keyword evidence="3" id="KW-1185">Reference proteome</keyword>
<organism evidence="2 3">
    <name type="scientific">Myxozyma melibiosi</name>
    <dbReference type="NCBI Taxonomy" id="54550"/>
    <lineage>
        <taxon>Eukaryota</taxon>
        <taxon>Fungi</taxon>
        <taxon>Dikarya</taxon>
        <taxon>Ascomycota</taxon>
        <taxon>Saccharomycotina</taxon>
        <taxon>Lipomycetes</taxon>
        <taxon>Lipomycetales</taxon>
        <taxon>Lipomycetaceae</taxon>
        <taxon>Myxozyma</taxon>
    </lineage>
</organism>
<dbReference type="GeneID" id="90039173"/>
<dbReference type="EMBL" id="JBBJBU010000015">
    <property type="protein sequence ID" value="KAK7202786.1"/>
    <property type="molecule type" value="Genomic_DNA"/>
</dbReference>
<dbReference type="Proteomes" id="UP001498771">
    <property type="component" value="Unassembled WGS sequence"/>
</dbReference>
<comment type="caution">
    <text evidence="2">The sequence shown here is derived from an EMBL/GenBank/DDBJ whole genome shotgun (WGS) entry which is preliminary data.</text>
</comment>
<dbReference type="InterPro" id="IPR011990">
    <property type="entry name" value="TPR-like_helical_dom_sf"/>
</dbReference>
<dbReference type="PANTHER" id="PTHR46035:SF1">
    <property type="entry name" value="TETRATRICOPEPTIDE REPEAT PROTEIN 4"/>
    <property type="match status" value="1"/>
</dbReference>
<keyword evidence="1" id="KW-0802">TPR repeat</keyword>
<evidence type="ECO:0000256" key="1">
    <source>
        <dbReference type="PROSITE-ProRule" id="PRU00339"/>
    </source>
</evidence>
<dbReference type="Gene3D" id="1.25.40.10">
    <property type="entry name" value="Tetratricopeptide repeat domain"/>
    <property type="match status" value="1"/>
</dbReference>
<proteinExistence type="predicted"/>
<sequence>MASTAGPQLKYADSSTDELMRDLNRLPLFMTELDQTDGEGGSNLMLEALQALAYEGSPVEIARNFKSQGNERFQVKSFKDAVEFYTKAIMTGLGKPEVKPTQGEGADSTNSSRIEELPDNMTAEQEKEIAEAYFDSKATSGTKINLNTTDTSEAAAKDAKELADIVTSCYLNRAACNLELQNYRRVINDCAEVLKRQPANAKAYYRTAKACLAIDKISEAQECIERGLKLEPKSSYFKELGIKVFQRENYLLKLEQQQNKREIMSKHVVHI</sequence>
<gene>
    <name evidence="2" type="ORF">BZA70DRAFT_285024</name>
</gene>
<reference evidence="2 3" key="1">
    <citation type="submission" date="2024-03" db="EMBL/GenBank/DDBJ databases">
        <title>Genome-scale model development and genomic sequencing of the oleaginous clade Lipomyces.</title>
        <authorList>
            <consortium name="Lawrence Berkeley National Laboratory"/>
            <person name="Czajka J.J."/>
            <person name="Han Y."/>
            <person name="Kim J."/>
            <person name="Mondo S.J."/>
            <person name="Hofstad B.A."/>
            <person name="Robles A."/>
            <person name="Haridas S."/>
            <person name="Riley R."/>
            <person name="LaButti K."/>
            <person name="Pangilinan J."/>
            <person name="Andreopoulos W."/>
            <person name="Lipzen A."/>
            <person name="Yan J."/>
            <person name="Wang M."/>
            <person name="Ng V."/>
            <person name="Grigoriev I.V."/>
            <person name="Spatafora J.W."/>
            <person name="Magnuson J.K."/>
            <person name="Baker S.E."/>
            <person name="Pomraning K.R."/>
        </authorList>
    </citation>
    <scope>NUCLEOTIDE SEQUENCE [LARGE SCALE GENOMIC DNA]</scope>
    <source>
        <strain evidence="2 3">Phaff 52-87</strain>
    </source>
</reference>
<evidence type="ECO:0000313" key="2">
    <source>
        <dbReference type="EMBL" id="KAK7202786.1"/>
    </source>
</evidence>
<evidence type="ECO:0000313" key="3">
    <source>
        <dbReference type="Proteomes" id="UP001498771"/>
    </source>
</evidence>
<dbReference type="InterPro" id="IPR019734">
    <property type="entry name" value="TPR_rpt"/>
</dbReference>
<dbReference type="Pfam" id="PF14559">
    <property type="entry name" value="TPR_19"/>
    <property type="match status" value="1"/>
</dbReference>
<dbReference type="PROSITE" id="PS50005">
    <property type="entry name" value="TPR"/>
    <property type="match status" value="1"/>
</dbReference>